<dbReference type="PROSITE" id="PS50835">
    <property type="entry name" value="IG_LIKE"/>
    <property type="match status" value="4"/>
</dbReference>
<dbReference type="Pfam" id="PF07686">
    <property type="entry name" value="V-set"/>
    <property type="match status" value="2"/>
</dbReference>
<evidence type="ECO:0000256" key="3">
    <source>
        <dbReference type="ARBA" id="ARBA00022729"/>
    </source>
</evidence>
<evidence type="ECO:0000256" key="8">
    <source>
        <dbReference type="ARBA" id="ARBA00023319"/>
    </source>
</evidence>
<dbReference type="GO" id="GO:0034113">
    <property type="term" value="P:heterotypic cell-cell adhesion"/>
    <property type="evidence" value="ECO:0007669"/>
    <property type="project" value="TreeGrafter"/>
</dbReference>
<keyword evidence="4 9" id="KW-1133">Transmembrane helix</keyword>
<dbReference type="InterPro" id="IPR047164">
    <property type="entry name" value="OX2G-like"/>
</dbReference>
<keyword evidence="8" id="KW-0393">Immunoglobulin domain</keyword>
<feature type="domain" description="Ig-like" evidence="10">
    <location>
        <begin position="503"/>
        <end position="624"/>
    </location>
</feature>
<evidence type="ECO:0000256" key="7">
    <source>
        <dbReference type="ARBA" id="ARBA00023180"/>
    </source>
</evidence>
<dbReference type="PANTHER" id="PTHR46841">
    <property type="entry name" value="OX-2 MEMBRANE GLYCOPROTEIN"/>
    <property type="match status" value="1"/>
</dbReference>
<evidence type="ECO:0000313" key="12">
    <source>
        <dbReference type="Proteomes" id="UP001221898"/>
    </source>
</evidence>
<evidence type="ECO:0000256" key="1">
    <source>
        <dbReference type="ARBA" id="ARBA00004167"/>
    </source>
</evidence>
<reference evidence="11" key="1">
    <citation type="journal article" date="2023" name="Science">
        <title>Genome structures resolve the early diversification of teleost fishes.</title>
        <authorList>
            <person name="Parey E."/>
            <person name="Louis A."/>
            <person name="Montfort J."/>
            <person name="Bouchez O."/>
            <person name="Roques C."/>
            <person name="Iampietro C."/>
            <person name="Lluch J."/>
            <person name="Castinel A."/>
            <person name="Donnadieu C."/>
            <person name="Desvignes T."/>
            <person name="Floi Bucao C."/>
            <person name="Jouanno E."/>
            <person name="Wen M."/>
            <person name="Mejri S."/>
            <person name="Dirks R."/>
            <person name="Jansen H."/>
            <person name="Henkel C."/>
            <person name="Chen W.J."/>
            <person name="Zahm M."/>
            <person name="Cabau C."/>
            <person name="Klopp C."/>
            <person name="Thompson A.W."/>
            <person name="Robinson-Rechavi M."/>
            <person name="Braasch I."/>
            <person name="Lecointre G."/>
            <person name="Bobe J."/>
            <person name="Postlethwait J.H."/>
            <person name="Berthelot C."/>
            <person name="Roest Crollius H."/>
            <person name="Guiguen Y."/>
        </authorList>
    </citation>
    <scope>NUCLEOTIDE SEQUENCE</scope>
    <source>
        <strain evidence="11">NC1722</strain>
    </source>
</reference>
<dbReference type="InterPro" id="IPR007110">
    <property type="entry name" value="Ig-like_dom"/>
</dbReference>
<dbReference type="GO" id="GO:0009986">
    <property type="term" value="C:cell surface"/>
    <property type="evidence" value="ECO:0007669"/>
    <property type="project" value="TreeGrafter"/>
</dbReference>
<name>A0AAD7WHN5_9TELE</name>
<evidence type="ECO:0000313" key="11">
    <source>
        <dbReference type="EMBL" id="KAJ8396404.1"/>
    </source>
</evidence>
<evidence type="ECO:0000256" key="9">
    <source>
        <dbReference type="SAM" id="Phobius"/>
    </source>
</evidence>
<dbReference type="EMBL" id="JAINUG010000107">
    <property type="protein sequence ID" value="KAJ8396404.1"/>
    <property type="molecule type" value="Genomic_DNA"/>
</dbReference>
<protein>
    <recommendedName>
        <fullName evidence="10">Ig-like domain-containing protein</fullName>
    </recommendedName>
</protein>
<comment type="caution">
    <text evidence="11">The sequence shown here is derived from an EMBL/GenBank/DDBJ whole genome shotgun (WGS) entry which is preliminary data.</text>
</comment>
<dbReference type="InterPro" id="IPR013106">
    <property type="entry name" value="Ig_V-set"/>
</dbReference>
<feature type="domain" description="Ig-like" evidence="10">
    <location>
        <begin position="37"/>
        <end position="131"/>
    </location>
</feature>
<keyword evidence="7" id="KW-0325">Glycoprotein</keyword>
<keyword evidence="5 9" id="KW-0472">Membrane</keyword>
<comment type="subcellular location">
    <subcellularLocation>
        <location evidence="1">Membrane</location>
        <topology evidence="1">Single-pass membrane protein</topology>
    </subcellularLocation>
</comment>
<dbReference type="AlphaFoldDB" id="A0AAD7WHN5"/>
<evidence type="ECO:0000256" key="5">
    <source>
        <dbReference type="ARBA" id="ARBA00023136"/>
    </source>
</evidence>
<dbReference type="InterPro" id="IPR013783">
    <property type="entry name" value="Ig-like_fold"/>
</dbReference>
<evidence type="ECO:0000256" key="2">
    <source>
        <dbReference type="ARBA" id="ARBA00022692"/>
    </source>
</evidence>
<dbReference type="InterPro" id="IPR036179">
    <property type="entry name" value="Ig-like_dom_sf"/>
</dbReference>
<keyword evidence="3" id="KW-0732">Signal</keyword>
<gene>
    <name evidence="11" type="ORF">AAFF_G00019810</name>
</gene>
<dbReference type="Pfam" id="PF08205">
    <property type="entry name" value="C2-set_2"/>
    <property type="match status" value="1"/>
</dbReference>
<feature type="domain" description="Ig-like" evidence="10">
    <location>
        <begin position="428"/>
        <end position="497"/>
    </location>
</feature>
<evidence type="ECO:0000256" key="6">
    <source>
        <dbReference type="ARBA" id="ARBA00023157"/>
    </source>
</evidence>
<dbReference type="Gene3D" id="2.60.40.10">
    <property type="entry name" value="Immunoglobulins"/>
    <property type="match status" value="4"/>
</dbReference>
<dbReference type="SUPFAM" id="SSF48726">
    <property type="entry name" value="Immunoglobulin"/>
    <property type="match status" value="4"/>
</dbReference>
<dbReference type="PANTHER" id="PTHR46841:SF4">
    <property type="entry name" value="SC:D189"/>
    <property type="match status" value="1"/>
</dbReference>
<dbReference type="SMART" id="SM00409">
    <property type="entry name" value="IG"/>
    <property type="match status" value="3"/>
</dbReference>
<feature type="transmembrane region" description="Helical" evidence="9">
    <location>
        <begin position="725"/>
        <end position="752"/>
    </location>
</feature>
<organism evidence="11 12">
    <name type="scientific">Aldrovandia affinis</name>
    <dbReference type="NCBI Taxonomy" id="143900"/>
    <lineage>
        <taxon>Eukaryota</taxon>
        <taxon>Metazoa</taxon>
        <taxon>Chordata</taxon>
        <taxon>Craniata</taxon>
        <taxon>Vertebrata</taxon>
        <taxon>Euteleostomi</taxon>
        <taxon>Actinopterygii</taxon>
        <taxon>Neopterygii</taxon>
        <taxon>Teleostei</taxon>
        <taxon>Notacanthiformes</taxon>
        <taxon>Halosauridae</taxon>
        <taxon>Aldrovandia</taxon>
    </lineage>
</organism>
<dbReference type="InterPro" id="IPR003599">
    <property type="entry name" value="Ig_sub"/>
</dbReference>
<dbReference type="InterPro" id="IPR013162">
    <property type="entry name" value="CD80_C2-set"/>
</dbReference>
<sequence>MFKSSKLVFTKKMFVLIFGITAFESVLATPIGTTMRGHDATLSCELTDHKKVLQVTWQKITSNSTVNVATYSERFGAKIMHNFRKHVQLREDGLQKSSLLIRGVRRDHEACYSCLFNTYPDGAISSTACLKEVFELYDPLTEVTEMMSSDHRILHVLTCSFTSRRDNDDALEGAMRLFNSGPEGTVSVIQASVRGGSQFHKTTGLISCVVSPSPLAKRKDISKTMGEIQMSYSNRNGRLLPTLGTFVIFMSGLGIHKLYDPLTEVTKTMSSDHRILHVLTCSFTSRRDNDDALEGAMRLVNSGPEGTVSVIQASVRGGYQFHKTTGLMSCVVSPPPLAKRNDVSKTMGEIQMSSSNRREVFFCICMWSAHCPRRSHLHCGIAERDTTMFDAVLPLCLQLCVSLMMLSRTRGEVTAPSRLQALVDLPFTIGCNLSMSAGESLHQVRWEDGKGQTLLSYQPDKPASISSHRVDQASSHRDTSAITIKRVELADEGLYRCLFDVYPSGQQEGRVHLSVTARVTMEGNKTAVSGNLATLSCSYGLPQKVQQVLWKKTAEQGDTSDVASFTKRAGAMVTEPFRDRISMSHALGDTRLSIKPVRTEDEGCYTCEFNTYPEGSKSAVACLTVYVLPKPEVIYRTTSPGVIEANCSALARPAAEISWNVDGNNKTLGPAMSSSFQQGDGTTLVISTLSIQAELLEDESIKCLVFHRGLDSPMSVSLNTKIGKALTILIAVTTVAAIIILCMCICICKYFLRRDD</sequence>
<dbReference type="GO" id="GO:0043025">
    <property type="term" value="C:neuronal cell body"/>
    <property type="evidence" value="ECO:0007669"/>
    <property type="project" value="TreeGrafter"/>
</dbReference>
<dbReference type="GO" id="GO:0150079">
    <property type="term" value="P:negative regulation of neuroinflammatory response"/>
    <property type="evidence" value="ECO:0007669"/>
    <property type="project" value="TreeGrafter"/>
</dbReference>
<dbReference type="GO" id="GO:0030424">
    <property type="term" value="C:axon"/>
    <property type="evidence" value="ECO:0007669"/>
    <property type="project" value="TreeGrafter"/>
</dbReference>
<feature type="domain" description="Ig-like" evidence="10">
    <location>
        <begin position="631"/>
        <end position="717"/>
    </location>
</feature>
<evidence type="ECO:0000259" key="10">
    <source>
        <dbReference type="PROSITE" id="PS50835"/>
    </source>
</evidence>
<evidence type="ECO:0000256" key="4">
    <source>
        <dbReference type="ARBA" id="ARBA00022989"/>
    </source>
</evidence>
<keyword evidence="6" id="KW-1015">Disulfide bond</keyword>
<dbReference type="Proteomes" id="UP001221898">
    <property type="component" value="Unassembled WGS sequence"/>
</dbReference>
<dbReference type="GO" id="GO:0098632">
    <property type="term" value="F:cell-cell adhesion mediator activity"/>
    <property type="evidence" value="ECO:0007669"/>
    <property type="project" value="InterPro"/>
</dbReference>
<keyword evidence="12" id="KW-1185">Reference proteome</keyword>
<dbReference type="GO" id="GO:0016020">
    <property type="term" value="C:membrane"/>
    <property type="evidence" value="ECO:0007669"/>
    <property type="project" value="UniProtKB-SubCell"/>
</dbReference>
<keyword evidence="2 9" id="KW-0812">Transmembrane</keyword>
<accession>A0AAD7WHN5</accession>
<proteinExistence type="predicted"/>
<dbReference type="SMART" id="SM00406">
    <property type="entry name" value="IGv"/>
    <property type="match status" value="3"/>
</dbReference>